<dbReference type="Proteomes" id="UP001295469">
    <property type="component" value="Chromosome C04"/>
</dbReference>
<proteinExistence type="predicted"/>
<sequence length="98" mass="11004">MVPNVELHLVNDLGRLCTAWLQKQDFPIPQLVPVFQMVNSLVRHGNFITMNGLSKFLNALEQVDEAISFLESSENVLVPVTATLGLKKRSLTSRARKE</sequence>
<dbReference type="AlphaFoldDB" id="A0A816K4F6"/>
<accession>A0A816K4F6</accession>
<reference evidence="1" key="1">
    <citation type="submission" date="2021-01" db="EMBL/GenBank/DDBJ databases">
        <authorList>
            <consortium name="Genoscope - CEA"/>
            <person name="William W."/>
        </authorList>
    </citation>
    <scope>NUCLEOTIDE SEQUENCE</scope>
</reference>
<dbReference type="EMBL" id="HG994368">
    <property type="protein sequence ID" value="CAF1863813.1"/>
    <property type="molecule type" value="Genomic_DNA"/>
</dbReference>
<name>A0A816K4F6_BRANA</name>
<gene>
    <name evidence="1" type="ORF">DARMORV10_C04P58090.1</name>
</gene>
<protein>
    <submittedName>
        <fullName evidence="1">(rape) hypothetical protein</fullName>
    </submittedName>
</protein>
<organism evidence="1">
    <name type="scientific">Brassica napus</name>
    <name type="common">Rape</name>
    <dbReference type="NCBI Taxonomy" id="3708"/>
    <lineage>
        <taxon>Eukaryota</taxon>
        <taxon>Viridiplantae</taxon>
        <taxon>Streptophyta</taxon>
        <taxon>Embryophyta</taxon>
        <taxon>Tracheophyta</taxon>
        <taxon>Spermatophyta</taxon>
        <taxon>Magnoliopsida</taxon>
        <taxon>eudicotyledons</taxon>
        <taxon>Gunneridae</taxon>
        <taxon>Pentapetalae</taxon>
        <taxon>rosids</taxon>
        <taxon>malvids</taxon>
        <taxon>Brassicales</taxon>
        <taxon>Brassicaceae</taxon>
        <taxon>Brassiceae</taxon>
        <taxon>Brassica</taxon>
    </lineage>
</organism>
<evidence type="ECO:0000313" key="1">
    <source>
        <dbReference type="EMBL" id="CAF1863813.1"/>
    </source>
</evidence>